<comment type="caution">
    <text evidence="3">The sequence shown here is derived from an EMBL/GenBank/DDBJ whole genome shotgun (WGS) entry which is preliminary data.</text>
</comment>
<evidence type="ECO:0000256" key="2">
    <source>
        <dbReference type="SAM" id="MobiDB-lite"/>
    </source>
</evidence>
<reference evidence="3 4" key="1">
    <citation type="submission" date="2023-06" db="EMBL/GenBank/DDBJ databases">
        <authorList>
            <person name="Ye Y.-Q."/>
            <person name="Du Z.-J."/>
        </authorList>
    </citation>
    <scope>NUCLEOTIDE SEQUENCE [LARGE SCALE GENOMIC DNA]</scope>
    <source>
        <strain evidence="3 4">SDUM287046</strain>
    </source>
</reference>
<dbReference type="EMBL" id="JAUGQQ010000001">
    <property type="protein sequence ID" value="MDN3722770.1"/>
    <property type="molecule type" value="Genomic_DNA"/>
</dbReference>
<evidence type="ECO:0000313" key="3">
    <source>
        <dbReference type="EMBL" id="MDN3722770.1"/>
    </source>
</evidence>
<name>A0ABT8DG07_9FLAO</name>
<feature type="coiled-coil region" evidence="1">
    <location>
        <begin position="53"/>
        <end position="80"/>
    </location>
</feature>
<organism evidence="3 4">
    <name type="scientific">Aequorivita aurantiaca</name>
    <dbReference type="NCBI Taxonomy" id="3053356"/>
    <lineage>
        <taxon>Bacteria</taxon>
        <taxon>Pseudomonadati</taxon>
        <taxon>Bacteroidota</taxon>
        <taxon>Flavobacteriia</taxon>
        <taxon>Flavobacteriales</taxon>
        <taxon>Flavobacteriaceae</taxon>
        <taxon>Aequorivita</taxon>
    </lineage>
</organism>
<evidence type="ECO:0000256" key="1">
    <source>
        <dbReference type="SAM" id="Coils"/>
    </source>
</evidence>
<proteinExistence type="predicted"/>
<keyword evidence="1" id="KW-0175">Coiled coil</keyword>
<dbReference type="RefSeq" id="WP_290252859.1">
    <property type="nucleotide sequence ID" value="NZ_JAUGQQ010000001.1"/>
</dbReference>
<protein>
    <submittedName>
        <fullName evidence="3">Uncharacterized protein</fullName>
    </submittedName>
</protein>
<dbReference type="Proteomes" id="UP001244787">
    <property type="component" value="Unassembled WGS sequence"/>
</dbReference>
<sequence length="380" mass="42930">MGTDCCPELLGKSPKWGTPPAGNAAATPSIAEHTAFQSEMDALINGLNYLDAINQIDSSYEQLQAELTKIENAVKENSVMEHRYFLSVEEINKDYDGRSKNLNSLETKHLKIKSMISDLSHSAAGEARNYDPGLGALTTIGAIAESATYKKESKTFMDKAKARLKKSKSEILFEFENRGKSFDASLDQATLEQFFEAGTFSENFENLHQISIISGYTVDLKYNDFKQLIPDYNWKNVSPNKWQITGKGIESQTFMRMGKKKLIGEIQQVKVQTNTFSVEAMAEFQQQMWDEIKYYNELLGIKPVYYKYLSRTNSDNPIVSAADSGVMVIWSDKDNKCFALTLMLRRNENTLSLLNSKIERNLRTPVAFSEMDALLREVGK</sequence>
<feature type="region of interest" description="Disordered" evidence="2">
    <location>
        <begin position="1"/>
        <end position="26"/>
    </location>
</feature>
<keyword evidence="4" id="KW-1185">Reference proteome</keyword>
<accession>A0ABT8DG07</accession>
<evidence type="ECO:0000313" key="4">
    <source>
        <dbReference type="Proteomes" id="UP001244787"/>
    </source>
</evidence>
<gene>
    <name evidence="3" type="ORF">QRD02_00120</name>
</gene>